<organism evidence="3">
    <name type="scientific">Gongylonema pulchrum</name>
    <dbReference type="NCBI Taxonomy" id="637853"/>
    <lineage>
        <taxon>Eukaryota</taxon>
        <taxon>Metazoa</taxon>
        <taxon>Ecdysozoa</taxon>
        <taxon>Nematoda</taxon>
        <taxon>Chromadorea</taxon>
        <taxon>Rhabditida</taxon>
        <taxon>Spirurina</taxon>
        <taxon>Spiruromorpha</taxon>
        <taxon>Spiruroidea</taxon>
        <taxon>Gongylonematidae</taxon>
        <taxon>Gongylonema</taxon>
    </lineage>
</organism>
<evidence type="ECO:0000313" key="2">
    <source>
        <dbReference type="Proteomes" id="UP000271098"/>
    </source>
</evidence>
<dbReference type="AlphaFoldDB" id="A0A183DDR4"/>
<keyword evidence="2" id="KW-1185">Reference proteome</keyword>
<evidence type="ECO:0000313" key="3">
    <source>
        <dbReference type="WBParaSite" id="GPUH_0000686401-mRNA-1"/>
    </source>
</evidence>
<accession>A0A183DDR4</accession>
<proteinExistence type="predicted"/>
<sequence length="145" mass="16825">MTGLGKVASFVQEQVIPSLLESDAVSAEEQIRAMRDLREREEEAAGTLRLHDDAGFELITQLELPQRPEFTREQPVTEEIWRKYKFADGTFKDVHPLKVLVFRGGLDPSLRKEAWKYLLGMYDWKKSTAQNEEVIFFSYVRMVAE</sequence>
<dbReference type="EMBL" id="UYRT01016814">
    <property type="protein sequence ID" value="VDK56344.1"/>
    <property type="molecule type" value="Genomic_DNA"/>
</dbReference>
<dbReference type="OrthoDB" id="10264062at2759"/>
<dbReference type="Proteomes" id="UP000271098">
    <property type="component" value="Unassembled WGS sequence"/>
</dbReference>
<evidence type="ECO:0000313" key="1">
    <source>
        <dbReference type="EMBL" id="VDK56344.1"/>
    </source>
</evidence>
<protein>
    <submittedName>
        <fullName evidence="3">Rab-GAP TBC domain-containing protein</fullName>
    </submittedName>
</protein>
<gene>
    <name evidence="1" type="ORF">GPUH_LOCUS6857</name>
</gene>
<name>A0A183DDR4_9BILA</name>
<reference evidence="1 2" key="2">
    <citation type="submission" date="2018-11" db="EMBL/GenBank/DDBJ databases">
        <authorList>
            <consortium name="Pathogen Informatics"/>
        </authorList>
    </citation>
    <scope>NUCLEOTIDE SEQUENCE [LARGE SCALE GENOMIC DNA]</scope>
</reference>
<reference evidence="3" key="1">
    <citation type="submission" date="2016-06" db="UniProtKB">
        <authorList>
            <consortium name="WormBaseParasite"/>
        </authorList>
    </citation>
    <scope>IDENTIFICATION</scope>
</reference>
<dbReference type="SUPFAM" id="SSF47923">
    <property type="entry name" value="Ypt/Rab-GAP domain of gyp1p"/>
    <property type="match status" value="1"/>
</dbReference>
<dbReference type="InterPro" id="IPR035969">
    <property type="entry name" value="Rab-GAP_TBC_sf"/>
</dbReference>
<dbReference type="WBParaSite" id="GPUH_0000686401-mRNA-1">
    <property type="protein sequence ID" value="GPUH_0000686401-mRNA-1"/>
    <property type="gene ID" value="GPUH_0000686401"/>
</dbReference>